<sequence>MKTLAYHSPFLPQKSGISHYSSELLSALKAHYDITLVSDETELLDQEFPIITYERFYELMSDENTAFERVIYNMGNNTKFHKIIYDCSIKHPGVVILHDFFISGFIGDYHNWDSNNLIKFISKHYDIKAALEYFFNNYEIFEKKYPLNLPLIEHSKAVIVHTKQAMDLALKFYKNNDFLNIMPLLRQNISLNKIKAKKELKLENTKTFGVFGFTHPIKQNLELLRSWARVMKDKNAVLFIVGENGLPDFNEKLKNFLAEQNITNAYIVGWTDDELYKRYLSACDVSICLRKTHLGEASAALLDCLNYQTTTITNFSGFDDCAIYVPEVSDDGHELDAALLKAYNSDDSLAKRAKERIIKEHDPDMCAKKIFEITERAYSEPKELKCFKNRILVDITYVLINDLQTGISRVVWNELNALMQSTTIPIITVYFNGSTYNSANTFMAKKLGFPCPLDNDIITPQKGDIFYALDFSVMYRCEPEIPLLEAQKNGFFDELKKAGGKVFVRVYDLLPLTHPEFFPYHAGELHLRWCELLKDIDATLLAISSRVESDLKTYGFSKTKTLSLASHFKEYKKANKAKGPTFICVGTIEERKGIKAICLAFERLALIGANAKLIIVGRMGRVDDDFRAFLEHGEHENIIYKGFCSDDELAELYATSHALIAASYDEGFGLPLIESGLPVIARDIEIFREVLGGRALYFKDNLELMNILINYKNISLLPPKNTRTWGDVAKELLELFGV</sequence>
<accession>A0ABT8TC02</accession>
<dbReference type="GO" id="GO:0016757">
    <property type="term" value="F:glycosyltransferase activity"/>
    <property type="evidence" value="ECO:0007669"/>
    <property type="project" value="UniProtKB-KW"/>
</dbReference>
<evidence type="ECO:0000313" key="3">
    <source>
        <dbReference type="Proteomes" id="UP001171111"/>
    </source>
</evidence>
<organism evidence="2 3">
    <name type="scientific">Campylobacter magnus</name>
    <dbReference type="NCBI Taxonomy" id="3026462"/>
    <lineage>
        <taxon>Bacteria</taxon>
        <taxon>Pseudomonadati</taxon>
        <taxon>Campylobacterota</taxon>
        <taxon>Epsilonproteobacteria</taxon>
        <taxon>Campylobacterales</taxon>
        <taxon>Campylobacteraceae</taxon>
        <taxon>Campylobacter</taxon>
    </lineage>
</organism>
<feature type="domain" description="Glycosyl transferase family 1" evidence="1">
    <location>
        <begin position="573"/>
        <end position="691"/>
    </location>
</feature>
<reference evidence="2 3" key="1">
    <citation type="submission" date="2023-06" db="EMBL/GenBank/DDBJ databases">
        <title>Campylobacter magnum sp. nov., isolated from cecal contents of domestic pigs (Sus scrofa domesticus).</title>
        <authorList>
            <person name="Papic B."/>
            <person name="Gruntar I."/>
        </authorList>
    </citation>
    <scope>NUCLEOTIDE SEQUENCE [LARGE SCALE GENOMIC DNA]</scope>
    <source>
        <strain evidence="3">34484-21</strain>
    </source>
</reference>
<gene>
    <name evidence="2" type="ORF">Q2362_04750</name>
</gene>
<keyword evidence="3" id="KW-1185">Reference proteome</keyword>
<dbReference type="Pfam" id="PF00534">
    <property type="entry name" value="Glycos_transf_1"/>
    <property type="match status" value="1"/>
</dbReference>
<evidence type="ECO:0000259" key="1">
    <source>
        <dbReference type="Pfam" id="PF00534"/>
    </source>
</evidence>
<dbReference type="EC" id="2.4.-.-" evidence="2"/>
<dbReference type="Proteomes" id="UP001171111">
    <property type="component" value="Unassembled WGS sequence"/>
</dbReference>
<dbReference type="RefSeq" id="WP_302244287.1">
    <property type="nucleotide sequence ID" value="NZ_JAULJQ010000005.1"/>
</dbReference>
<keyword evidence="2" id="KW-0808">Transferase</keyword>
<dbReference type="PANTHER" id="PTHR46401:SF9">
    <property type="entry name" value="MANNOSYLTRANSFERASE A"/>
    <property type="match status" value="1"/>
</dbReference>
<dbReference type="PANTHER" id="PTHR46401">
    <property type="entry name" value="GLYCOSYLTRANSFERASE WBBK-RELATED"/>
    <property type="match status" value="1"/>
</dbReference>
<comment type="caution">
    <text evidence="2">The sequence shown here is derived from an EMBL/GenBank/DDBJ whole genome shotgun (WGS) entry which is preliminary data.</text>
</comment>
<keyword evidence="2" id="KW-0328">Glycosyltransferase</keyword>
<dbReference type="Gene3D" id="3.40.50.2000">
    <property type="entry name" value="Glycogen Phosphorylase B"/>
    <property type="match status" value="2"/>
</dbReference>
<dbReference type="SUPFAM" id="SSF53756">
    <property type="entry name" value="UDP-Glycosyltransferase/glycogen phosphorylase"/>
    <property type="match status" value="2"/>
</dbReference>
<evidence type="ECO:0000313" key="2">
    <source>
        <dbReference type="EMBL" id="MDO2409407.1"/>
    </source>
</evidence>
<dbReference type="InterPro" id="IPR001296">
    <property type="entry name" value="Glyco_trans_1"/>
</dbReference>
<dbReference type="EMBL" id="JAULJQ010000005">
    <property type="protein sequence ID" value="MDO2409407.1"/>
    <property type="molecule type" value="Genomic_DNA"/>
</dbReference>
<protein>
    <submittedName>
        <fullName evidence="2">Glycosyltransferase</fullName>
        <ecNumber evidence="2">2.4.-.-</ecNumber>
    </submittedName>
</protein>
<proteinExistence type="predicted"/>
<name>A0ABT8TC02_9BACT</name>